<evidence type="ECO:0000259" key="16">
    <source>
        <dbReference type="PROSITE" id="PS50104"/>
    </source>
</evidence>
<evidence type="ECO:0000256" key="8">
    <source>
        <dbReference type="ARBA" id="ARBA00022859"/>
    </source>
</evidence>
<keyword evidence="10 14" id="KW-0472">Membrane</keyword>
<dbReference type="PANTHER" id="PTHR24365">
    <property type="entry name" value="TOLL-LIKE RECEPTOR"/>
    <property type="match status" value="1"/>
</dbReference>
<keyword evidence="13" id="KW-0395">Inflammatory response</keyword>
<dbReference type="PROSITE" id="PS50104">
    <property type="entry name" value="TIR"/>
    <property type="match status" value="1"/>
</dbReference>
<keyword evidence="3" id="KW-0399">Innate immunity</keyword>
<evidence type="ECO:0000256" key="15">
    <source>
        <dbReference type="SAM" id="SignalP"/>
    </source>
</evidence>
<dbReference type="SUPFAM" id="SSF52200">
    <property type="entry name" value="Toll/Interleukin receptor TIR domain"/>
    <property type="match status" value="1"/>
</dbReference>
<dbReference type="PROSITE" id="PS51450">
    <property type="entry name" value="LRR"/>
    <property type="match status" value="2"/>
</dbReference>
<keyword evidence="4" id="KW-0433">Leucine-rich repeat</keyword>
<dbReference type="Pfam" id="PF17968">
    <property type="entry name" value="Tlr3_TMD"/>
    <property type="match status" value="1"/>
</dbReference>
<keyword evidence="8" id="KW-0391">Immunity</keyword>
<dbReference type="SUPFAM" id="SSF52058">
    <property type="entry name" value="L domain-like"/>
    <property type="match status" value="2"/>
</dbReference>
<dbReference type="GO" id="GO:0006954">
    <property type="term" value="P:inflammatory response"/>
    <property type="evidence" value="ECO:0007669"/>
    <property type="project" value="UniProtKB-KW"/>
</dbReference>
<dbReference type="GO" id="GO:0002224">
    <property type="term" value="P:toll-like receptor signaling pathway"/>
    <property type="evidence" value="ECO:0007669"/>
    <property type="project" value="TreeGrafter"/>
</dbReference>
<evidence type="ECO:0000256" key="12">
    <source>
        <dbReference type="ARBA" id="ARBA00023180"/>
    </source>
</evidence>
<dbReference type="InterPro" id="IPR026906">
    <property type="entry name" value="LRR_5"/>
</dbReference>
<dbReference type="Proteomes" id="UP000694580">
    <property type="component" value="Chromosome 4"/>
</dbReference>
<dbReference type="InterPro" id="IPR000483">
    <property type="entry name" value="Cys-rich_flank_reg_C"/>
</dbReference>
<keyword evidence="18" id="KW-1185">Reference proteome</keyword>
<evidence type="ECO:0000313" key="18">
    <source>
        <dbReference type="Proteomes" id="UP000694580"/>
    </source>
</evidence>
<reference evidence="17 18" key="1">
    <citation type="submission" date="2020-06" db="EMBL/GenBank/DDBJ databases">
        <authorList>
            <consortium name="Wellcome Sanger Institute Data Sharing"/>
        </authorList>
    </citation>
    <scope>NUCLEOTIDE SEQUENCE [LARGE SCALE GENOMIC DNA]</scope>
</reference>
<dbReference type="Ensembl" id="ENSDCDT00010000912.1">
    <property type="protein sequence ID" value="ENSDCDP00010000873.1"/>
    <property type="gene ID" value="ENSDCDG00010000492.1"/>
</dbReference>
<gene>
    <name evidence="17" type="primary">TLR3</name>
</gene>
<proteinExistence type="inferred from homology"/>
<feature type="domain" description="TIR" evidence="16">
    <location>
        <begin position="751"/>
        <end position="892"/>
    </location>
</feature>
<sequence>MNLFICLALLVAGSSFASKKQRCEFKDCTADCSHMSLNAVPDNLPKNITGFNLAHNRLRSLDPSALSLYPALQVLDVGYNSIQSLASLDGGLCSSLPLLRNLVMQHNVLHLLEEKDLQHCANLTHLNLAGNRLKPRGEPFTALQRLMWLDVSKNALTSVKLGTRPQLQNLVSLSFSGNALESILMDDLLYLSSSSLEVLKLSSLPNLKKIEPGCFKPIQGIKVLIMDDSKLSPQLTSLLCEELSGTAVQNLSLRNTGQVSLSTKTFEGLNATKLRTLNLADNKISQIEDGSFQWTPQLEALSLEGNNIKHLRQGTFTRLSNLRWLSLCHALVKTHTAPSPVIDDFVFEPLSRLEDLCMRYTAMRGITAFTFSGLVSLKSLDLSWSSTGIKNINNQTFASLAGSPLETLNLTYMAITYLSPGAFSSFGNLTTLLLAGNFISQLLTGSELEGLQKLEKLDFSFNHQKLSLTTSSFIHVPTLKALLLGSALTGSLDMEPSPFHPLVNLTWLDLSNNNIANINDRLLEGLNQLQKLKLEHNNLARLWKDANPGGPVLFLRGLSRLTVLNMDNNGLDEIPRNGLQGLHNLQQLNLSANVLNNLRDSIFADLSSLRQMWMQKNLVTSVTKGVFKPALANLTQLHLERNPYDCTCDSILWFVEWLNHTNASVPGLYENYICNTPPAYNNRSIMDFDPLSCKDMTPFQALYVLSSTVVLTMLVTAFLIHFQGWRIEFYWSVMVSRTLGLRDEHVEEGRYEYDGYVIHAARDGGWVERQLLPLEDEGIGFFLEDRDVVPGCSQLQSIVENMGKSRKIVFVITERLMQDPWCRRFKAHHALHQIIEDSRDSVVLILLQDIQDFHLHSSLLLRRGMVKPSCVLDWPVHKERIPAFQQKLRLALAASNRVE</sequence>
<dbReference type="Pfam" id="PF13306">
    <property type="entry name" value="LRR_5"/>
    <property type="match status" value="2"/>
</dbReference>
<dbReference type="GeneTree" id="ENSGT00940000166529"/>
<dbReference type="PANTHER" id="PTHR24365:SF524">
    <property type="entry name" value="TOLL-LIKE RECEPTOR 3"/>
    <property type="match status" value="1"/>
</dbReference>
<dbReference type="AlphaFoldDB" id="A0AAY3ZUY5"/>
<keyword evidence="6 15" id="KW-0732">Signal</keyword>
<dbReference type="FunFam" id="3.80.10.10:FF:000137">
    <property type="entry name" value="Toll-like receptor 3"/>
    <property type="match status" value="1"/>
</dbReference>
<reference evidence="17" key="2">
    <citation type="submission" date="2025-08" db="UniProtKB">
        <authorList>
            <consortium name="Ensembl"/>
        </authorList>
    </citation>
    <scope>IDENTIFICATION</scope>
</reference>
<dbReference type="InterPro" id="IPR035897">
    <property type="entry name" value="Toll_tir_struct_dom_sf"/>
</dbReference>
<reference evidence="17" key="3">
    <citation type="submission" date="2025-09" db="UniProtKB">
        <authorList>
            <consortium name="Ensembl"/>
        </authorList>
    </citation>
    <scope>IDENTIFICATION</scope>
</reference>
<dbReference type="PRINTS" id="PR01537">
    <property type="entry name" value="INTRLKN1R1F"/>
</dbReference>
<dbReference type="InterPro" id="IPR001611">
    <property type="entry name" value="Leu-rich_rpt"/>
</dbReference>
<feature type="transmembrane region" description="Helical" evidence="14">
    <location>
        <begin position="701"/>
        <end position="722"/>
    </location>
</feature>
<dbReference type="SMART" id="SM00365">
    <property type="entry name" value="LRR_SD22"/>
    <property type="match status" value="5"/>
</dbReference>
<comment type="subcellular location">
    <subcellularLocation>
        <location evidence="1">Membrane</location>
        <topology evidence="1">Single-pass type I membrane protein</topology>
    </subcellularLocation>
</comment>
<keyword evidence="9 14" id="KW-1133">Transmembrane helix</keyword>
<evidence type="ECO:0000256" key="6">
    <source>
        <dbReference type="ARBA" id="ARBA00022729"/>
    </source>
</evidence>
<dbReference type="GO" id="GO:0005886">
    <property type="term" value="C:plasma membrane"/>
    <property type="evidence" value="ECO:0007669"/>
    <property type="project" value="TreeGrafter"/>
</dbReference>
<organism evidence="17 18">
    <name type="scientific">Denticeps clupeoides</name>
    <name type="common">denticle herring</name>
    <dbReference type="NCBI Taxonomy" id="299321"/>
    <lineage>
        <taxon>Eukaryota</taxon>
        <taxon>Metazoa</taxon>
        <taxon>Chordata</taxon>
        <taxon>Craniata</taxon>
        <taxon>Vertebrata</taxon>
        <taxon>Euteleostomi</taxon>
        <taxon>Actinopterygii</taxon>
        <taxon>Neopterygii</taxon>
        <taxon>Teleostei</taxon>
        <taxon>Clupei</taxon>
        <taxon>Clupeiformes</taxon>
        <taxon>Denticipitoidei</taxon>
        <taxon>Denticipitidae</taxon>
        <taxon>Denticeps</taxon>
    </lineage>
</organism>
<dbReference type="Gene3D" id="3.40.50.10140">
    <property type="entry name" value="Toll/interleukin-1 receptor homology (TIR) domain"/>
    <property type="match status" value="1"/>
</dbReference>
<dbReference type="GO" id="GO:0038023">
    <property type="term" value="F:signaling receptor activity"/>
    <property type="evidence" value="ECO:0007669"/>
    <property type="project" value="TreeGrafter"/>
</dbReference>
<evidence type="ECO:0000313" key="17">
    <source>
        <dbReference type="Ensembl" id="ENSDCDP00010000873.1"/>
    </source>
</evidence>
<keyword evidence="7" id="KW-0677">Repeat</keyword>
<evidence type="ECO:0000256" key="9">
    <source>
        <dbReference type="ARBA" id="ARBA00022989"/>
    </source>
</evidence>
<dbReference type="InterPro" id="IPR003591">
    <property type="entry name" value="Leu-rich_rpt_typical-subtyp"/>
</dbReference>
<evidence type="ECO:0000256" key="5">
    <source>
        <dbReference type="ARBA" id="ARBA00022692"/>
    </source>
</evidence>
<evidence type="ECO:0000256" key="13">
    <source>
        <dbReference type="ARBA" id="ARBA00023198"/>
    </source>
</evidence>
<dbReference type="GO" id="GO:0045087">
    <property type="term" value="P:innate immune response"/>
    <property type="evidence" value="ECO:0007669"/>
    <property type="project" value="UniProtKB-KW"/>
</dbReference>
<protein>
    <recommendedName>
        <fullName evidence="16">TIR domain-containing protein</fullName>
    </recommendedName>
</protein>
<dbReference type="Pfam" id="PF13676">
    <property type="entry name" value="TIR_2"/>
    <property type="match status" value="1"/>
</dbReference>
<dbReference type="GeneID" id="114788736"/>
<keyword evidence="11" id="KW-0675">Receptor</keyword>
<dbReference type="SMART" id="SM00255">
    <property type="entry name" value="TIR"/>
    <property type="match status" value="1"/>
</dbReference>
<evidence type="ECO:0000256" key="14">
    <source>
        <dbReference type="SAM" id="Phobius"/>
    </source>
</evidence>
<comment type="similarity">
    <text evidence="2">Belongs to the Toll-like receptor family.</text>
</comment>
<name>A0AAY3ZUY5_9TELE</name>
<evidence type="ECO:0000256" key="10">
    <source>
        <dbReference type="ARBA" id="ARBA00023136"/>
    </source>
</evidence>
<evidence type="ECO:0000256" key="3">
    <source>
        <dbReference type="ARBA" id="ARBA00022588"/>
    </source>
</evidence>
<keyword evidence="12" id="KW-0325">Glycoprotein</keyword>
<dbReference type="SMART" id="SM00082">
    <property type="entry name" value="LRRCT"/>
    <property type="match status" value="1"/>
</dbReference>
<evidence type="ECO:0000256" key="1">
    <source>
        <dbReference type="ARBA" id="ARBA00004479"/>
    </source>
</evidence>
<keyword evidence="5 14" id="KW-0812">Transmembrane</keyword>
<evidence type="ECO:0000256" key="7">
    <source>
        <dbReference type="ARBA" id="ARBA00022737"/>
    </source>
</evidence>
<dbReference type="InterPro" id="IPR000157">
    <property type="entry name" value="TIR_dom"/>
</dbReference>
<dbReference type="SMART" id="SM00369">
    <property type="entry name" value="LRR_TYP"/>
    <property type="match status" value="15"/>
</dbReference>
<dbReference type="InterPro" id="IPR032675">
    <property type="entry name" value="LRR_dom_sf"/>
</dbReference>
<dbReference type="Gene3D" id="3.80.10.10">
    <property type="entry name" value="Ribonuclease Inhibitor"/>
    <property type="match status" value="1"/>
</dbReference>
<dbReference type="RefSeq" id="XP_028833413.1">
    <property type="nucleotide sequence ID" value="XM_028977580.1"/>
</dbReference>
<accession>A0AAY3ZUY5</accession>
<evidence type="ECO:0000256" key="2">
    <source>
        <dbReference type="ARBA" id="ARBA00009634"/>
    </source>
</evidence>
<feature type="chain" id="PRO_5044276047" description="TIR domain-containing protein" evidence="15">
    <location>
        <begin position="18"/>
        <end position="899"/>
    </location>
</feature>
<evidence type="ECO:0000256" key="4">
    <source>
        <dbReference type="ARBA" id="ARBA00022614"/>
    </source>
</evidence>
<dbReference type="Pfam" id="PF13855">
    <property type="entry name" value="LRR_8"/>
    <property type="match status" value="2"/>
</dbReference>
<feature type="signal peptide" evidence="15">
    <location>
        <begin position="1"/>
        <end position="17"/>
    </location>
</feature>
<dbReference type="InterPro" id="IPR041015">
    <property type="entry name" value="TLR3_TMD"/>
</dbReference>
<evidence type="ECO:0000256" key="11">
    <source>
        <dbReference type="ARBA" id="ARBA00023170"/>
    </source>
</evidence>